<comment type="caution">
    <text evidence="1">The sequence shown here is derived from an EMBL/GenBank/DDBJ whole genome shotgun (WGS) entry which is preliminary data.</text>
</comment>
<keyword evidence="2" id="KW-1185">Reference proteome</keyword>
<accession>A0AAV8WRL0</accession>
<gene>
    <name evidence="1" type="ORF">NQ314_018177</name>
</gene>
<name>A0AAV8WRL0_9CUCU</name>
<protein>
    <submittedName>
        <fullName evidence="1">Uncharacterized protein</fullName>
    </submittedName>
</protein>
<proteinExistence type="predicted"/>
<reference evidence="1" key="1">
    <citation type="journal article" date="2023" name="Insect Mol. Biol.">
        <title>Genome sequencing provides insights into the evolution of gene families encoding plant cell wall-degrading enzymes in longhorned beetles.</title>
        <authorList>
            <person name="Shin N.R."/>
            <person name="Okamura Y."/>
            <person name="Kirsch R."/>
            <person name="Pauchet Y."/>
        </authorList>
    </citation>
    <scope>NUCLEOTIDE SEQUENCE</scope>
    <source>
        <strain evidence="1">RBIC_L_NR</strain>
    </source>
</reference>
<evidence type="ECO:0000313" key="1">
    <source>
        <dbReference type="EMBL" id="KAJ8929153.1"/>
    </source>
</evidence>
<evidence type="ECO:0000313" key="2">
    <source>
        <dbReference type="Proteomes" id="UP001162156"/>
    </source>
</evidence>
<organism evidence="1 2">
    <name type="scientific">Rhamnusium bicolor</name>
    <dbReference type="NCBI Taxonomy" id="1586634"/>
    <lineage>
        <taxon>Eukaryota</taxon>
        <taxon>Metazoa</taxon>
        <taxon>Ecdysozoa</taxon>
        <taxon>Arthropoda</taxon>
        <taxon>Hexapoda</taxon>
        <taxon>Insecta</taxon>
        <taxon>Pterygota</taxon>
        <taxon>Neoptera</taxon>
        <taxon>Endopterygota</taxon>
        <taxon>Coleoptera</taxon>
        <taxon>Polyphaga</taxon>
        <taxon>Cucujiformia</taxon>
        <taxon>Chrysomeloidea</taxon>
        <taxon>Cerambycidae</taxon>
        <taxon>Lepturinae</taxon>
        <taxon>Rhagiini</taxon>
        <taxon>Rhamnusium</taxon>
    </lineage>
</organism>
<sequence>MTSSLEPTPVVVSLHNIGAVQEPVFMYQQLVLKLKGRKQLKSQSRKHVSSGAYGSVQLQGTRKLGKLITRDLNFFFGSKRHN</sequence>
<dbReference type="AlphaFoldDB" id="A0AAV8WRL0"/>
<dbReference type="EMBL" id="JANEYF010005104">
    <property type="protein sequence ID" value="KAJ8929153.1"/>
    <property type="molecule type" value="Genomic_DNA"/>
</dbReference>
<dbReference type="Proteomes" id="UP001162156">
    <property type="component" value="Unassembled WGS sequence"/>
</dbReference>